<feature type="region of interest" description="Disordered" evidence="8">
    <location>
        <begin position="1"/>
        <end position="233"/>
    </location>
</feature>
<feature type="coiled-coil region" evidence="7">
    <location>
        <begin position="754"/>
        <end position="834"/>
    </location>
</feature>
<keyword evidence="5 7" id="KW-0175">Coiled coil</keyword>
<evidence type="ECO:0000256" key="8">
    <source>
        <dbReference type="SAM" id="MobiDB-lite"/>
    </source>
</evidence>
<dbReference type="Proteomes" id="UP000694553">
    <property type="component" value="Unassembled WGS sequence"/>
</dbReference>
<feature type="compositionally biased region" description="Low complexity" evidence="8">
    <location>
        <begin position="93"/>
        <end position="103"/>
    </location>
</feature>
<feature type="compositionally biased region" description="Low complexity" evidence="8">
    <location>
        <begin position="413"/>
        <end position="428"/>
    </location>
</feature>
<dbReference type="InterPro" id="IPR039915">
    <property type="entry name" value="TACC"/>
</dbReference>
<evidence type="ECO:0000256" key="5">
    <source>
        <dbReference type="ARBA" id="ARBA00023054"/>
    </source>
</evidence>
<feature type="region of interest" description="Disordered" evidence="8">
    <location>
        <begin position="530"/>
        <end position="566"/>
    </location>
</feature>
<feature type="compositionally biased region" description="Low complexity" evidence="8">
    <location>
        <begin position="224"/>
        <end position="233"/>
    </location>
</feature>
<dbReference type="PANTHER" id="PTHR13924">
    <property type="entry name" value="TRANSFORMING ACIDIC COILED-COIL CONTAINING PROTEIN 1/2"/>
    <property type="match status" value="1"/>
</dbReference>
<evidence type="ECO:0000313" key="10">
    <source>
        <dbReference type="Proteomes" id="UP000694553"/>
    </source>
</evidence>
<feature type="region of interest" description="Disordered" evidence="8">
    <location>
        <begin position="272"/>
        <end position="298"/>
    </location>
</feature>
<dbReference type="Pfam" id="PF05010">
    <property type="entry name" value="TACC_C"/>
    <property type="match status" value="1"/>
</dbReference>
<feature type="compositionally biased region" description="Basic and acidic residues" evidence="8">
    <location>
        <begin position="484"/>
        <end position="493"/>
    </location>
</feature>
<reference evidence="9" key="2">
    <citation type="submission" date="2025-08" db="UniProtKB">
        <authorList>
            <consortium name="Ensembl"/>
        </authorList>
    </citation>
    <scope>IDENTIFICATION</scope>
</reference>
<sequence>MLDSVVSEGFSNLSDPVDLLFPLSPEQSPVPCQPPPQHLPGLCLEPRFCPAKRGPGAPPTGAPGTHRPPPPSPAEPPPSLPPAEEGRAGTGGAAAASPAMGAAQSREPRDLRDPRAPPRRSDSTDNFETPEAETPTCSPLKEFCEPPGSPESEAGTQEPGGHGDLLVGEAHWDSSPGKHPKDEAQPEIGAPKASSDAKGETDPDHSPLMQALAGLGCKADPGHAAVPTVEPAPVPHVGTATCERVASGGDSVDTGLVELRADALAQDQLRKGKTPLLGRKTDEATEETQASYQLEPEQHDRIVSPFVAGGCQLQSSPLAVSQRLPHPGELGGDPALETTGQVLKPGADFTEVRESVEAKPASPRRGSRIPASKLTPKRHRESPKKPAEDAERGPTEPPLPRGSSQLGPTCWDSSGLNSLSGSSALQNLPVLPKGSYQFDPNNFDSMDPFKPTKTLASTDADSCSTADNSLNEILESQTLEMQDDALKGKDSPKKPKSRLITSGCKVKQHEAQPLVLDISTQDEGVLISEIPDITNRDGRATDEEKLASTTSTQKAAGLEKKAEPEDDLEYFECSNVPVSTVKHKPEAGFEKEICKQMEKDGPGIFPDNPGLCSMDKCPSVSRSESPLAGICLSESEKAAVLTLIREEIITKEIEANEWKKKYEESRQEVLEMRKIVAEYEKTIAQMIEDEQRTNMTSQKNLQQLTMEKDQALADLNSVERSLSDLFRRYENLKGVLEGFKKNEEALKKCAQDYLTRVKQEEQRYQALKVHAEEKLDKANEEIAQVRTKAKAESAALHAGLRKEQMKVESLERTLQQKNQEIEELTKICDELIAKLGKSD</sequence>
<keyword evidence="10" id="KW-1185">Reference proteome</keyword>
<gene>
    <name evidence="9" type="primary">TACC1</name>
</gene>
<dbReference type="GO" id="GO:0007052">
    <property type="term" value="P:mitotic spindle organization"/>
    <property type="evidence" value="ECO:0007669"/>
    <property type="project" value="InterPro"/>
</dbReference>
<feature type="compositionally biased region" description="Basic and acidic residues" evidence="8">
    <location>
        <begin position="195"/>
        <end position="205"/>
    </location>
</feature>
<feature type="region of interest" description="Disordered" evidence="8">
    <location>
        <begin position="318"/>
        <end position="465"/>
    </location>
</feature>
<dbReference type="Gene3D" id="1.20.5.1700">
    <property type="match status" value="1"/>
</dbReference>
<dbReference type="GO" id="GO:0007097">
    <property type="term" value="P:nuclear migration"/>
    <property type="evidence" value="ECO:0007669"/>
    <property type="project" value="TreeGrafter"/>
</dbReference>
<keyword evidence="4" id="KW-0597">Phosphoprotein</keyword>
<evidence type="ECO:0000256" key="4">
    <source>
        <dbReference type="ARBA" id="ARBA00022553"/>
    </source>
</evidence>
<keyword evidence="3" id="KW-0963">Cytoplasm</keyword>
<feature type="compositionally biased region" description="Pro residues" evidence="8">
    <location>
        <begin position="56"/>
        <end position="81"/>
    </location>
</feature>
<feature type="coiled-coil region" evidence="7">
    <location>
        <begin position="648"/>
        <end position="721"/>
    </location>
</feature>
<accession>A0A8U7NE43</accession>
<evidence type="ECO:0000256" key="2">
    <source>
        <dbReference type="ARBA" id="ARBA00009423"/>
    </source>
</evidence>
<comment type="subcellular location">
    <subcellularLocation>
        <location evidence="1">Cytoplasm</location>
        <location evidence="1">Cytoskeleton</location>
    </subcellularLocation>
</comment>
<dbReference type="AlphaFoldDB" id="A0A8C3GZV3"/>
<feature type="compositionally biased region" description="Basic and acidic residues" evidence="8">
    <location>
        <begin position="534"/>
        <end position="546"/>
    </location>
</feature>
<dbReference type="PANTHER" id="PTHR13924:SF12">
    <property type="entry name" value="TRANSFORMING ACIDIC COILED-COIL-CONTAINING PROTEIN 1"/>
    <property type="match status" value="1"/>
</dbReference>
<feature type="compositionally biased region" description="Basic and acidic residues" evidence="8">
    <location>
        <begin position="106"/>
        <end position="123"/>
    </location>
</feature>
<evidence type="ECO:0000256" key="7">
    <source>
        <dbReference type="SAM" id="Coils"/>
    </source>
</evidence>
<reference evidence="10" key="1">
    <citation type="submission" date="2019-10" db="EMBL/GenBank/DDBJ databases">
        <title>Corvus moneduloides (New Caledonian crow) genome, bCorMon1, primary haplotype.</title>
        <authorList>
            <person name="Rutz C."/>
            <person name="Fungtammasan C."/>
            <person name="Mountcastle J."/>
            <person name="Formenti G."/>
            <person name="Chow W."/>
            <person name="Howe K."/>
            <person name="Steele M.P."/>
            <person name="Fernandes J."/>
            <person name="Gilbert M.T.P."/>
            <person name="Fedrigo O."/>
            <person name="Jarvis E.D."/>
            <person name="Gemmell N."/>
        </authorList>
    </citation>
    <scope>NUCLEOTIDE SEQUENCE [LARGE SCALE GENOMIC DNA]</scope>
</reference>
<feature type="compositionally biased region" description="Polar residues" evidence="8">
    <location>
        <begin position="454"/>
        <end position="465"/>
    </location>
</feature>
<accession>A0A8C3GZV3</accession>
<protein>
    <submittedName>
        <fullName evidence="9">Transforming acidic coiled-coil containing protein 1</fullName>
    </submittedName>
</protein>
<feature type="region of interest" description="Disordered" evidence="8">
    <location>
        <begin position="478"/>
        <end position="504"/>
    </location>
</feature>
<dbReference type="Ensembl" id="ENSCMUT00000019371.2">
    <property type="protein sequence ID" value="ENSCMUP00000018027.2"/>
    <property type="gene ID" value="ENSCMUG00000011146.2"/>
</dbReference>
<dbReference type="FunFam" id="1.20.5.1700:FF:000001">
    <property type="entry name" value="Transforming acidic coiled-coil-containing protein 1 isoform 2"/>
    <property type="match status" value="1"/>
</dbReference>
<dbReference type="GO" id="GO:0005737">
    <property type="term" value="C:cytoplasm"/>
    <property type="evidence" value="ECO:0007669"/>
    <property type="project" value="TreeGrafter"/>
</dbReference>
<evidence type="ECO:0000256" key="3">
    <source>
        <dbReference type="ARBA" id="ARBA00022490"/>
    </source>
</evidence>
<dbReference type="InterPro" id="IPR007707">
    <property type="entry name" value="TACC_C"/>
</dbReference>
<organism evidence="9 10">
    <name type="scientific">Corvus moneduloides</name>
    <name type="common">New Caledonian crow</name>
    <dbReference type="NCBI Taxonomy" id="1196302"/>
    <lineage>
        <taxon>Eukaryota</taxon>
        <taxon>Metazoa</taxon>
        <taxon>Chordata</taxon>
        <taxon>Craniata</taxon>
        <taxon>Vertebrata</taxon>
        <taxon>Euteleostomi</taxon>
        <taxon>Archelosauria</taxon>
        <taxon>Archosauria</taxon>
        <taxon>Dinosauria</taxon>
        <taxon>Saurischia</taxon>
        <taxon>Theropoda</taxon>
        <taxon>Coelurosauria</taxon>
        <taxon>Aves</taxon>
        <taxon>Neognathae</taxon>
        <taxon>Neoaves</taxon>
        <taxon>Telluraves</taxon>
        <taxon>Australaves</taxon>
        <taxon>Passeriformes</taxon>
        <taxon>Corvoidea</taxon>
        <taxon>Corvidae</taxon>
        <taxon>Corvus</taxon>
    </lineage>
</organism>
<name>A0A8C3GZV3_CORMO</name>
<evidence type="ECO:0000256" key="1">
    <source>
        <dbReference type="ARBA" id="ARBA00004245"/>
    </source>
</evidence>
<proteinExistence type="inferred from homology"/>
<dbReference type="OMA" id="DISMHQT"/>
<evidence type="ECO:0000256" key="6">
    <source>
        <dbReference type="ARBA" id="ARBA00023212"/>
    </source>
</evidence>
<evidence type="ECO:0000313" key="9">
    <source>
        <dbReference type="Ensembl" id="ENSCMUP00000018027.2"/>
    </source>
</evidence>
<comment type="similarity">
    <text evidence="2">Belongs to the TACC family.</text>
</comment>
<feature type="compositionally biased region" description="Basic and acidic residues" evidence="8">
    <location>
        <begin position="383"/>
        <end position="394"/>
    </location>
</feature>
<dbReference type="GO" id="GO:0005856">
    <property type="term" value="C:cytoskeleton"/>
    <property type="evidence" value="ECO:0007669"/>
    <property type="project" value="UniProtKB-SubCell"/>
</dbReference>
<reference evidence="9" key="3">
    <citation type="submission" date="2025-09" db="UniProtKB">
        <authorList>
            <consortium name="Ensembl"/>
        </authorList>
    </citation>
    <scope>IDENTIFICATION</scope>
</reference>
<dbReference type="GO" id="GO:0021987">
    <property type="term" value="P:cerebral cortex development"/>
    <property type="evidence" value="ECO:0007669"/>
    <property type="project" value="TreeGrafter"/>
</dbReference>
<keyword evidence="6" id="KW-0206">Cytoskeleton</keyword>